<dbReference type="RefSeq" id="WP_379711251.1">
    <property type="nucleotide sequence ID" value="NZ_JBHTBS010000003.1"/>
</dbReference>
<accession>A0ABW2L483</accession>
<dbReference type="EMBL" id="JBHTBS010000003">
    <property type="protein sequence ID" value="MFC7337171.1"/>
    <property type="molecule type" value="Genomic_DNA"/>
</dbReference>
<feature type="signal peptide" evidence="1">
    <location>
        <begin position="1"/>
        <end position="18"/>
    </location>
</feature>
<keyword evidence="3" id="KW-1185">Reference proteome</keyword>
<comment type="caution">
    <text evidence="2">The sequence shown here is derived from an EMBL/GenBank/DDBJ whole genome shotgun (WGS) entry which is preliminary data.</text>
</comment>
<evidence type="ECO:0000313" key="3">
    <source>
        <dbReference type="Proteomes" id="UP001596472"/>
    </source>
</evidence>
<name>A0ABW2L483_9BACT</name>
<evidence type="ECO:0000256" key="1">
    <source>
        <dbReference type="SAM" id="SignalP"/>
    </source>
</evidence>
<keyword evidence="1" id="KW-0732">Signal</keyword>
<feature type="chain" id="PRO_5046635989" evidence="1">
    <location>
        <begin position="19"/>
        <end position="344"/>
    </location>
</feature>
<reference evidence="3" key="1">
    <citation type="journal article" date="2019" name="Int. J. Syst. Evol. Microbiol.">
        <title>The Global Catalogue of Microorganisms (GCM) 10K type strain sequencing project: providing services to taxonomists for standard genome sequencing and annotation.</title>
        <authorList>
            <consortium name="The Broad Institute Genomics Platform"/>
            <consortium name="The Broad Institute Genome Sequencing Center for Infectious Disease"/>
            <person name="Wu L."/>
            <person name="Ma J."/>
        </authorList>
    </citation>
    <scope>NUCLEOTIDE SEQUENCE [LARGE SCALE GENOMIC DNA]</scope>
    <source>
        <strain evidence="3">CGMCC 4.1467</strain>
    </source>
</reference>
<gene>
    <name evidence="2" type="ORF">ACFQY0_08275</name>
</gene>
<dbReference type="Proteomes" id="UP001596472">
    <property type="component" value="Unassembled WGS sequence"/>
</dbReference>
<dbReference type="NCBIfam" id="NF041881">
    <property type="entry name" value="PTPDL_fam"/>
    <property type="match status" value="1"/>
</dbReference>
<evidence type="ECO:0000313" key="2">
    <source>
        <dbReference type="EMBL" id="MFC7337171.1"/>
    </source>
</evidence>
<proteinExistence type="predicted"/>
<protein>
    <submittedName>
        <fullName evidence="2">PTPDL family protein</fullName>
    </submittedName>
</protein>
<sequence>MKPISLLLLPILTCMAHADTIRMRDGSELTGEVVTEKDDHYVVKVQVTKTIRDERKIPKKDILEIVAEKKDLLAFEEIKSLVPTPDLLTLEQYDQQTAKVENFMKEFPQSRLLKDADALLKTLDAEREVIAEGGLKFEGKMVQASDRAAHAYPLDARIAAAKVVNAPDTTQALRAWTELESKYGSSKAYLDAREYARKLMLTHLRAIEKSLDSYDQRMKDREAGLARIDERDRDRTKRAIEEQNAAYLAKVAKEKEENVKWPSLDPNHKGPMMETKRLLEMELSKLDKLDPSKLPDGDKAWNDAWSVLSSGGTDRQAASTAISAARSARLPAEYITILEAKIPE</sequence>
<organism evidence="2 3">
    <name type="scientific">Haloferula chungangensis</name>
    <dbReference type="NCBI Taxonomy" id="1048331"/>
    <lineage>
        <taxon>Bacteria</taxon>
        <taxon>Pseudomonadati</taxon>
        <taxon>Verrucomicrobiota</taxon>
        <taxon>Verrucomicrobiia</taxon>
        <taxon>Verrucomicrobiales</taxon>
        <taxon>Verrucomicrobiaceae</taxon>
        <taxon>Haloferula</taxon>
    </lineage>
</organism>